<comment type="cofactor">
    <cofactor evidence="7">
        <name>Zn(2+)</name>
        <dbReference type="ChEBI" id="CHEBI:29105"/>
    </cofactor>
    <text evidence="7">Binds 1 zinc ion per subunit.</text>
</comment>
<evidence type="ECO:0000256" key="3">
    <source>
        <dbReference type="ARBA" id="ARBA00022833"/>
    </source>
</evidence>
<evidence type="ECO:0000313" key="9">
    <source>
        <dbReference type="EMBL" id="KGF21028.1"/>
    </source>
</evidence>
<dbReference type="GO" id="GO:0008270">
    <property type="term" value="F:zinc ion binding"/>
    <property type="evidence" value="ECO:0007669"/>
    <property type="project" value="UniProtKB-UniRule"/>
</dbReference>
<dbReference type="InterPro" id="IPR001765">
    <property type="entry name" value="Carbonic_anhydrase"/>
</dbReference>
<protein>
    <recommendedName>
        <fullName evidence="2 8">Carbonic anhydrase</fullName>
        <ecNumber evidence="2 8">4.2.1.1</ecNumber>
    </recommendedName>
    <alternativeName>
        <fullName evidence="8">Carbonate dehydratase</fullName>
    </alternativeName>
</protein>
<dbReference type="GO" id="GO:0004089">
    <property type="term" value="F:carbonate dehydratase activity"/>
    <property type="evidence" value="ECO:0007669"/>
    <property type="project" value="UniProtKB-UniRule"/>
</dbReference>
<comment type="caution">
    <text evidence="9">The sequence shown here is derived from an EMBL/GenBank/DDBJ whole genome shotgun (WGS) entry which is preliminary data.</text>
</comment>
<feature type="binding site" evidence="7">
    <location>
        <position position="55"/>
    </location>
    <ligand>
        <name>Zn(2+)</name>
        <dbReference type="ChEBI" id="CHEBI:29105"/>
    </ligand>
</feature>
<dbReference type="PANTHER" id="PTHR11002:SF79">
    <property type="entry name" value="CARBONIC ANHYDRASE 2"/>
    <property type="match status" value="1"/>
</dbReference>
<dbReference type="SUPFAM" id="SSF53056">
    <property type="entry name" value="beta-carbonic anhydrase, cab"/>
    <property type="match status" value="1"/>
</dbReference>
<evidence type="ECO:0000256" key="6">
    <source>
        <dbReference type="ARBA" id="ARBA00048348"/>
    </source>
</evidence>
<name>A0A095YFI3_9MICC</name>
<comment type="function">
    <text evidence="8">Reversible hydration of carbon dioxide.</text>
</comment>
<dbReference type="EMBL" id="JRNH01000009">
    <property type="protein sequence ID" value="KGF21028.1"/>
    <property type="molecule type" value="Genomic_DNA"/>
</dbReference>
<proteinExistence type="inferred from homology"/>
<dbReference type="EC" id="4.2.1.1" evidence="2 8"/>
<sequence>MPATNPTLTPDQALETLLQGAERAALDRPLRPNSDKSRRELLRKEQHPIAAVVGCSDSRVPMEYAFDVGYGDLFAIRTAGHALGETVIGSIEFAVEVLKVPLVLVLGHTSCGAVEAAKATLDSGDTPPGSIASLVERILPSVVQAREDANTPGLSGAVEIHTRRTVKILRELSQVLYRAEKSGKVKIVGAVYSLDTGTVKLVDSER</sequence>
<evidence type="ECO:0000256" key="1">
    <source>
        <dbReference type="ARBA" id="ARBA00006217"/>
    </source>
</evidence>
<accession>A0A095YFI3</accession>
<dbReference type="PANTHER" id="PTHR11002">
    <property type="entry name" value="CARBONIC ANHYDRASE"/>
    <property type="match status" value="1"/>
</dbReference>
<keyword evidence="7" id="KW-0479">Metal-binding</keyword>
<evidence type="ECO:0000256" key="8">
    <source>
        <dbReference type="RuleBase" id="RU003956"/>
    </source>
</evidence>
<keyword evidence="3 7" id="KW-0862">Zinc</keyword>
<comment type="function">
    <text evidence="5">Catalyzes the reversible hydration of carbon dioxide to form bicarbonate.</text>
</comment>
<dbReference type="SMART" id="SM00947">
    <property type="entry name" value="Pro_CA"/>
    <property type="match status" value="1"/>
</dbReference>
<organism evidence="9 10">
    <name type="scientific">Pseudoglutamicibacter albus DNF00011</name>
    <dbReference type="NCBI Taxonomy" id="1401063"/>
    <lineage>
        <taxon>Bacteria</taxon>
        <taxon>Bacillati</taxon>
        <taxon>Actinomycetota</taxon>
        <taxon>Actinomycetes</taxon>
        <taxon>Micrococcales</taxon>
        <taxon>Micrococcaceae</taxon>
        <taxon>Pseudoglutamicibacter</taxon>
    </lineage>
</organism>
<dbReference type="RefSeq" id="WP_035754944.1">
    <property type="nucleotide sequence ID" value="NZ_JRNH01000009.1"/>
</dbReference>
<feature type="binding site" evidence="7">
    <location>
        <position position="108"/>
    </location>
    <ligand>
        <name>Zn(2+)</name>
        <dbReference type="ChEBI" id="CHEBI:29105"/>
    </ligand>
</feature>
<dbReference type="InterPro" id="IPR015892">
    <property type="entry name" value="Carbonic_anhydrase_CS"/>
</dbReference>
<evidence type="ECO:0000256" key="2">
    <source>
        <dbReference type="ARBA" id="ARBA00012925"/>
    </source>
</evidence>
<dbReference type="PROSITE" id="PS00705">
    <property type="entry name" value="PROK_CO2_ANHYDRASE_2"/>
    <property type="match status" value="1"/>
</dbReference>
<dbReference type="Gene3D" id="3.40.1050.10">
    <property type="entry name" value="Carbonic anhydrase"/>
    <property type="match status" value="1"/>
</dbReference>
<feature type="binding site" evidence="7">
    <location>
        <position position="57"/>
    </location>
    <ligand>
        <name>Zn(2+)</name>
        <dbReference type="ChEBI" id="CHEBI:29105"/>
    </ligand>
</feature>
<keyword evidence="4 8" id="KW-0456">Lyase</keyword>
<comment type="similarity">
    <text evidence="1 8">Belongs to the beta-class carbonic anhydrase family.</text>
</comment>
<evidence type="ECO:0000256" key="4">
    <source>
        <dbReference type="ARBA" id="ARBA00023239"/>
    </source>
</evidence>
<feature type="binding site" evidence="7">
    <location>
        <position position="111"/>
    </location>
    <ligand>
        <name>Zn(2+)</name>
        <dbReference type="ChEBI" id="CHEBI:29105"/>
    </ligand>
</feature>
<dbReference type="Proteomes" id="UP000053528">
    <property type="component" value="Unassembled WGS sequence"/>
</dbReference>
<evidence type="ECO:0000256" key="7">
    <source>
        <dbReference type="PIRSR" id="PIRSR601765-1"/>
    </source>
</evidence>
<gene>
    <name evidence="9" type="ORF">HMPREF2128_03240</name>
</gene>
<evidence type="ECO:0000256" key="5">
    <source>
        <dbReference type="ARBA" id="ARBA00024993"/>
    </source>
</evidence>
<dbReference type="AlphaFoldDB" id="A0A095YFI3"/>
<evidence type="ECO:0000313" key="10">
    <source>
        <dbReference type="Proteomes" id="UP000053528"/>
    </source>
</evidence>
<comment type="catalytic activity">
    <reaction evidence="6 8">
        <text>hydrogencarbonate + H(+) = CO2 + H2O</text>
        <dbReference type="Rhea" id="RHEA:10748"/>
        <dbReference type="ChEBI" id="CHEBI:15377"/>
        <dbReference type="ChEBI" id="CHEBI:15378"/>
        <dbReference type="ChEBI" id="CHEBI:16526"/>
        <dbReference type="ChEBI" id="CHEBI:17544"/>
        <dbReference type="EC" id="4.2.1.1"/>
    </reaction>
</comment>
<dbReference type="GO" id="GO:0015976">
    <property type="term" value="P:carbon utilization"/>
    <property type="evidence" value="ECO:0007669"/>
    <property type="project" value="InterPro"/>
</dbReference>
<dbReference type="InterPro" id="IPR036874">
    <property type="entry name" value="Carbonic_anhydrase_sf"/>
</dbReference>
<dbReference type="Pfam" id="PF00484">
    <property type="entry name" value="Pro_CA"/>
    <property type="match status" value="1"/>
</dbReference>
<reference evidence="9 10" key="1">
    <citation type="submission" date="2014-07" db="EMBL/GenBank/DDBJ databases">
        <authorList>
            <person name="McCorrison J."/>
            <person name="Sanka R."/>
            <person name="Torralba M."/>
            <person name="Gillis M."/>
            <person name="Haft D.H."/>
            <person name="Methe B."/>
            <person name="Sutton G."/>
            <person name="Nelson K.E."/>
        </authorList>
    </citation>
    <scope>NUCLEOTIDE SEQUENCE [LARGE SCALE GENOMIC DNA]</scope>
    <source>
        <strain evidence="9 10">DNF00011</strain>
    </source>
</reference>